<protein>
    <submittedName>
        <fullName evidence="1">Lysophospholipase L2</fullName>
        <ecNumber evidence="1">3.1.1.5</ecNumber>
    </submittedName>
</protein>
<dbReference type="EC" id="3.1.1.5" evidence="1"/>
<dbReference type="STRING" id="84029.CROST_23120"/>
<dbReference type="InterPro" id="IPR029058">
    <property type="entry name" value="AB_hydrolase_fold"/>
</dbReference>
<proteinExistence type="predicted"/>
<dbReference type="PANTHER" id="PTHR11614">
    <property type="entry name" value="PHOSPHOLIPASE-RELATED"/>
    <property type="match status" value="1"/>
</dbReference>
<sequence length="363" mass="41833">MKKIGKRMLLTFVMATVFILGNSSCNKMSAAEEKTSMEESDYKNYYISEDNYENEMSKVEQYLNSKRKSGYFKGKENINIYYEKYNNPNAKSTIVISHGFRESLEKYNEVIYYFLKNGYSVYGLEYRGHARSARLGKDSSQTSIDNFDYYVEDLKEYVDTIVKPENKDKKLFLYAHSMGGAIGGLFLERYPKYFKAAVLSAPMFEVNTGRYPEFFSKAVANIFSLVGFGDNYAPGHHEYSGESDFETSCTTSKSRYDYYLDKTNRIDDLKNGGASFEWVKGALKATSEVTDSENASKVNIPILLFQAENDDTVRPDGENKFANEAKKCKLIVVKDSKHEIYREKDDIMIPYFNKVFNFFNNNQ</sequence>
<evidence type="ECO:0000313" key="2">
    <source>
        <dbReference type="Proteomes" id="UP000190951"/>
    </source>
</evidence>
<dbReference type="SUPFAM" id="SSF53474">
    <property type="entry name" value="alpha/beta-Hydrolases"/>
    <property type="match status" value="1"/>
</dbReference>
<dbReference type="RefSeq" id="WP_077834680.1">
    <property type="nucleotide sequence ID" value="NZ_CP096983.1"/>
</dbReference>
<dbReference type="Gene3D" id="3.40.50.1820">
    <property type="entry name" value="alpha/beta hydrolase"/>
    <property type="match status" value="1"/>
</dbReference>
<dbReference type="KEGG" id="crw:CROST_019850"/>
<dbReference type="Proteomes" id="UP000190951">
    <property type="component" value="Chromosome"/>
</dbReference>
<dbReference type="InterPro" id="IPR051044">
    <property type="entry name" value="MAG_DAG_Lipase"/>
</dbReference>
<evidence type="ECO:0000313" key="1">
    <source>
        <dbReference type="EMBL" id="URZ11268.1"/>
    </source>
</evidence>
<dbReference type="EMBL" id="CP096983">
    <property type="protein sequence ID" value="URZ11268.1"/>
    <property type="molecule type" value="Genomic_DNA"/>
</dbReference>
<keyword evidence="1" id="KW-0378">Hydrolase</keyword>
<organism evidence="1 2">
    <name type="scientific">Clostridium felsineum</name>
    <dbReference type="NCBI Taxonomy" id="36839"/>
    <lineage>
        <taxon>Bacteria</taxon>
        <taxon>Bacillati</taxon>
        <taxon>Bacillota</taxon>
        <taxon>Clostridia</taxon>
        <taxon>Eubacteriales</taxon>
        <taxon>Clostridiaceae</taxon>
        <taxon>Clostridium</taxon>
    </lineage>
</organism>
<keyword evidence="2" id="KW-1185">Reference proteome</keyword>
<dbReference type="Pfam" id="PF12146">
    <property type="entry name" value="Hydrolase_4"/>
    <property type="match status" value="1"/>
</dbReference>
<dbReference type="InterPro" id="IPR022742">
    <property type="entry name" value="Hydrolase_4"/>
</dbReference>
<dbReference type="AlphaFoldDB" id="A0A1S8LZ86"/>
<accession>A0A1S8LZ86</accession>
<reference evidence="1 2" key="1">
    <citation type="submission" date="2022-04" db="EMBL/GenBank/DDBJ databases">
        <title>Genome sequence of C. roseum typestrain.</title>
        <authorList>
            <person name="Poehlein A."/>
            <person name="Schoch T."/>
            <person name="Duerre P."/>
            <person name="Daniel R."/>
        </authorList>
    </citation>
    <scope>NUCLEOTIDE SEQUENCE [LARGE SCALE GENOMIC DNA]</scope>
    <source>
        <strain evidence="1 2">DSM 7320</strain>
    </source>
</reference>
<dbReference type="GO" id="GO:0004622">
    <property type="term" value="F:phosphatidylcholine lysophospholipase activity"/>
    <property type="evidence" value="ECO:0007669"/>
    <property type="project" value="UniProtKB-EC"/>
</dbReference>
<name>A0A1S8LZ86_9CLOT</name>
<gene>
    <name evidence="1" type="primary">pldB</name>
    <name evidence="1" type="ORF">CROST_019850</name>
</gene>